<evidence type="ECO:0000313" key="1">
    <source>
        <dbReference type="EMBL" id="UJG43119.1"/>
    </source>
</evidence>
<proteinExistence type="predicted"/>
<name>A0A9Y1BQ32_9ARCH</name>
<gene>
    <name evidence="1" type="ORF">K9W46_12185</name>
</gene>
<reference evidence="1" key="1">
    <citation type="journal article" date="2022" name="Nat. Microbiol.">
        <title>Unique mobile elements and scalable gene flow at the prokaryote-eukaryote boundary revealed by circularized Asgard archaea genomes.</title>
        <authorList>
            <person name="Wu F."/>
            <person name="Speth D.R."/>
            <person name="Philosof A."/>
            <person name="Cremiere A."/>
            <person name="Narayanan A."/>
            <person name="Barco R.A."/>
            <person name="Connon S.A."/>
            <person name="Amend J.P."/>
            <person name="Antoshechkin I.A."/>
            <person name="Orphan V.J."/>
        </authorList>
    </citation>
    <scope>NUCLEOTIDE SEQUENCE</scope>
    <source>
        <strain evidence="1">PR6</strain>
    </source>
</reference>
<organism evidence="1">
    <name type="scientific">Candidatus Heimdallarchaeum endolithica</name>
    <dbReference type="NCBI Taxonomy" id="2876572"/>
    <lineage>
        <taxon>Archaea</taxon>
        <taxon>Promethearchaeati</taxon>
        <taxon>Candidatus Heimdallarchaeota</taxon>
        <taxon>Candidatus Heimdallarchaeia (ex Rinke et al. 2021) (nom. nud.)</taxon>
        <taxon>Candidatus Heimdallarchaeales</taxon>
        <taxon>Candidatus Heimdallarchaeaceae</taxon>
        <taxon>Candidatus Heimdallarchaeum</taxon>
    </lineage>
</organism>
<dbReference type="EMBL" id="CP084167">
    <property type="protein sequence ID" value="UJG43119.1"/>
    <property type="molecule type" value="Genomic_DNA"/>
</dbReference>
<dbReference type="AlphaFoldDB" id="A0A9Y1BQ32"/>
<accession>A0A9Y1BQ32</accession>
<protein>
    <submittedName>
        <fullName evidence="1">Uncharacterized protein</fullName>
    </submittedName>
</protein>
<dbReference type="Proteomes" id="UP001200513">
    <property type="component" value="Chromosome"/>
</dbReference>
<dbReference type="SUPFAM" id="SSF52540">
    <property type="entry name" value="P-loop containing nucleoside triphosphate hydrolases"/>
    <property type="match status" value="1"/>
</dbReference>
<dbReference type="PROSITE" id="PS00675">
    <property type="entry name" value="SIGMA54_INTERACT_1"/>
    <property type="match status" value="1"/>
</dbReference>
<dbReference type="InterPro" id="IPR025662">
    <property type="entry name" value="Sigma_54_int_dom_ATP-bd_1"/>
</dbReference>
<dbReference type="InterPro" id="IPR027417">
    <property type="entry name" value="P-loop_NTPase"/>
</dbReference>
<sequence>MKQDSFICPKLKKADEAKEYNLSAIFNVAAGNRSQFREMFEKTHTPIILYDINGFETTEESVFKKFDYNYPGNQAVVIEGETGTGKSEICVKLVYLLSDASWEIVHIHKNMDLLTMILHLLEFYKEFTGRDYPKSSEFRTMKSELMDPNKRHSIAKVVVGNFFAKDIFQTQENKNEIVRHEQIIDNFEKLFIEKIGKIIREQQVTDFQVEFITRPDVNRYKCVEQLLELIDETINLDEDISTKIENLLEFVNSRLWIHLNSYFDTPKIDEIMDAISIAARDMNKRVVMVIEDLKIASLDLQKLLRYMERDESDDRWDFLIAGTSDIIEIVKKEATRRDRFHFFRTNKKDETQVRFLTENNSDEFAKKYFSFLYDNFKSECKYCNKCANSNMKMVFPYNNEFLRRVFSKLNDKKPRTYIQKLYAGIKHYLNTGETPTNASEIKRLRREFLEYKKEIHDENLKNFISFYYKEEKIDNKAYYRIHKAFFNFFNIPMDAIPDAVVDNNFVNIPKKEKEFQTTLDGSKIEIREQQTQAVKINEDKNVDIIEELKSKYKIYLEQAHFLFNATKAQLNSDYLELNSLFKKGIKELLQIFTNDFSLSNHSKLKYKYGVNEYPIYHKNESLDQSVLSMHIDLADLPETLLANIILLGKAVDDKIRLDVNTKISLCKNSIPIIINIASFWRQDFMNYLYKQFRGLYSGKSKEKEKIEVEDILSSFTIFVFSLGFPYSMLDSKLIYDTLNDNEKINNLYGQIVLNCEETIKVSSKKLKEKIKYLFDLFSELIFGTGNIQFKSDISFLRNYEQLLEHLNKINKTQIKYLDRRLIFENTTVSEIFLAIKEIHLEIDRKRKVENIEIQVLTDLFENLNKEEINNIKTIIKENYHLIENLTAHNKAHLQKLERFVNIEHIYQICDYFEQIYSRLFFSGVGDEQLLQCKLLTINEYLFFRWLKRQEGIKVLLYFCNNKFHSEDKETAELLDSIIKKMEVILNAC</sequence>